<dbReference type="RefSeq" id="XP_005642831.1">
    <property type="nucleotide sequence ID" value="XM_005642774.1"/>
</dbReference>
<dbReference type="InterPro" id="IPR036322">
    <property type="entry name" value="WD40_repeat_dom_sf"/>
</dbReference>
<dbReference type="eggNOG" id="KOG4378">
    <property type="taxonomic scope" value="Eukaryota"/>
</dbReference>
<dbReference type="GeneID" id="17036194"/>
<dbReference type="AlphaFoldDB" id="I0YIR8"/>
<dbReference type="KEGG" id="csl:COCSUDRAFT_49354"/>
<feature type="compositionally biased region" description="Low complexity" evidence="2">
    <location>
        <begin position="333"/>
        <end position="343"/>
    </location>
</feature>
<name>I0YIR8_COCSC</name>
<dbReference type="Proteomes" id="UP000007264">
    <property type="component" value="Unassembled WGS sequence"/>
</dbReference>
<evidence type="ECO:0000313" key="3">
    <source>
        <dbReference type="EMBL" id="EIE18287.1"/>
    </source>
</evidence>
<gene>
    <name evidence="3" type="ORF">COCSUDRAFT_49354</name>
</gene>
<sequence>MTIRTLAIASGSIIHVWQPSSNGNGSNKKPNETVNFSLPDRCNGVAWNANGKAIAASGSTGHVSVYRPTGESIGSLPSPGDETSLMGEVSCLSFSRGSKLLAAGCLDGLVHVWSLNQQERVLRLIDHVDAVTSISFSPDGRTLASSSVSGQLLLHNTEGIKKARLQSRNLAPITCITYAPLSFEKQLLACSTRTGAVEVHALNELRPGEEHPNLHKGPAAAVRFVDGMGNLLISAGADGSLVLIDRRLGGMAACARTGRSLSTLDMHHDGHSIAVGTTGGGVLLYDARKLGVKPFNRLDLPLQERVNEVRWQPAAPTELTDAYQQPVRVKGGQPQAPTQAQAFAREKGASTPFTPLDNQTLAPGLLSPETLATPYFDPKAVPRGMVQPQLHPHRLSKEAHQAESLANLQDNAASGGQTVGSASEEHPSTSAPQMPHAPSSLPPPDPLTPDLAAEVFL</sequence>
<dbReference type="InterPro" id="IPR052818">
    <property type="entry name" value="NEDD1_Spindle_Assembly"/>
</dbReference>
<feature type="repeat" description="WD" evidence="1">
    <location>
        <begin position="82"/>
        <end position="123"/>
    </location>
</feature>
<dbReference type="InterPro" id="IPR015943">
    <property type="entry name" value="WD40/YVTN_repeat-like_dom_sf"/>
</dbReference>
<protein>
    <submittedName>
        <fullName evidence="3">WD40 repeat-like protein</fullName>
    </submittedName>
</protein>
<feature type="compositionally biased region" description="Polar residues" evidence="2">
    <location>
        <begin position="412"/>
        <end position="421"/>
    </location>
</feature>
<dbReference type="STRING" id="574566.I0YIR8"/>
<dbReference type="SUPFAM" id="SSF50978">
    <property type="entry name" value="WD40 repeat-like"/>
    <property type="match status" value="1"/>
</dbReference>
<evidence type="ECO:0000313" key="4">
    <source>
        <dbReference type="Proteomes" id="UP000007264"/>
    </source>
</evidence>
<accession>I0YIR8</accession>
<dbReference type="GO" id="GO:0000278">
    <property type="term" value="P:mitotic cell cycle"/>
    <property type="evidence" value="ECO:0007669"/>
    <property type="project" value="TreeGrafter"/>
</dbReference>
<dbReference type="GO" id="GO:0036064">
    <property type="term" value="C:ciliary basal body"/>
    <property type="evidence" value="ECO:0007669"/>
    <property type="project" value="TreeGrafter"/>
</dbReference>
<dbReference type="PANTHER" id="PTHR44414:SF1">
    <property type="entry name" value="PROTEIN NEDD1"/>
    <property type="match status" value="1"/>
</dbReference>
<dbReference type="Gene3D" id="2.130.10.10">
    <property type="entry name" value="YVTN repeat-like/Quinoprotein amine dehydrogenase"/>
    <property type="match status" value="2"/>
</dbReference>
<dbReference type="Pfam" id="PF00400">
    <property type="entry name" value="WD40"/>
    <property type="match status" value="2"/>
</dbReference>
<dbReference type="PROSITE" id="PS50082">
    <property type="entry name" value="WD_REPEATS_2"/>
    <property type="match status" value="1"/>
</dbReference>
<dbReference type="InterPro" id="IPR001680">
    <property type="entry name" value="WD40_rpt"/>
</dbReference>
<dbReference type="GO" id="GO:0005814">
    <property type="term" value="C:centriole"/>
    <property type="evidence" value="ECO:0007669"/>
    <property type="project" value="TreeGrafter"/>
</dbReference>
<comment type="caution">
    <text evidence="3">The sequence shown here is derived from an EMBL/GenBank/DDBJ whole genome shotgun (WGS) entry which is preliminary data.</text>
</comment>
<reference evidence="3 4" key="1">
    <citation type="journal article" date="2012" name="Genome Biol.">
        <title>The genome of the polar eukaryotic microalga coccomyxa subellipsoidea reveals traits of cold adaptation.</title>
        <authorList>
            <person name="Blanc G."/>
            <person name="Agarkova I."/>
            <person name="Grimwood J."/>
            <person name="Kuo A."/>
            <person name="Brueggeman A."/>
            <person name="Dunigan D."/>
            <person name="Gurnon J."/>
            <person name="Ladunga I."/>
            <person name="Lindquist E."/>
            <person name="Lucas S."/>
            <person name="Pangilinan J."/>
            <person name="Proschold T."/>
            <person name="Salamov A."/>
            <person name="Schmutz J."/>
            <person name="Weeks D."/>
            <person name="Yamada T."/>
            <person name="Claverie J.M."/>
            <person name="Grigoriev I."/>
            <person name="Van Etten J."/>
            <person name="Lomsadze A."/>
            <person name="Borodovsky M."/>
        </authorList>
    </citation>
    <scope>NUCLEOTIDE SEQUENCE [LARGE SCALE GENOMIC DNA]</scope>
    <source>
        <strain evidence="3 4">C-169</strain>
    </source>
</reference>
<dbReference type="GO" id="GO:0043015">
    <property type="term" value="F:gamma-tubulin binding"/>
    <property type="evidence" value="ECO:0007669"/>
    <property type="project" value="TreeGrafter"/>
</dbReference>
<dbReference type="GO" id="GO:0000922">
    <property type="term" value="C:spindle pole"/>
    <property type="evidence" value="ECO:0007669"/>
    <property type="project" value="TreeGrafter"/>
</dbReference>
<feature type="region of interest" description="Disordered" evidence="2">
    <location>
        <begin position="412"/>
        <end position="457"/>
    </location>
</feature>
<feature type="region of interest" description="Disordered" evidence="2">
    <location>
        <begin position="327"/>
        <end position="353"/>
    </location>
</feature>
<evidence type="ECO:0000256" key="2">
    <source>
        <dbReference type="SAM" id="MobiDB-lite"/>
    </source>
</evidence>
<dbReference type="SMART" id="SM00320">
    <property type="entry name" value="WD40"/>
    <property type="match status" value="5"/>
</dbReference>
<evidence type="ECO:0000256" key="1">
    <source>
        <dbReference type="PROSITE-ProRule" id="PRU00221"/>
    </source>
</evidence>
<dbReference type="OrthoDB" id="756313at2759"/>
<organism evidence="3 4">
    <name type="scientific">Coccomyxa subellipsoidea (strain C-169)</name>
    <name type="common">Green microalga</name>
    <dbReference type="NCBI Taxonomy" id="574566"/>
    <lineage>
        <taxon>Eukaryota</taxon>
        <taxon>Viridiplantae</taxon>
        <taxon>Chlorophyta</taxon>
        <taxon>core chlorophytes</taxon>
        <taxon>Trebouxiophyceae</taxon>
        <taxon>Trebouxiophyceae incertae sedis</taxon>
        <taxon>Coccomyxaceae</taxon>
        <taxon>Coccomyxa</taxon>
        <taxon>Coccomyxa subellipsoidea</taxon>
    </lineage>
</organism>
<feature type="compositionally biased region" description="Low complexity" evidence="2">
    <location>
        <begin position="448"/>
        <end position="457"/>
    </location>
</feature>
<keyword evidence="4" id="KW-1185">Reference proteome</keyword>
<dbReference type="PANTHER" id="PTHR44414">
    <property type="entry name" value="PROTEIN NEDD1"/>
    <property type="match status" value="1"/>
</dbReference>
<dbReference type="EMBL" id="AGSI01000025">
    <property type="protein sequence ID" value="EIE18287.1"/>
    <property type="molecule type" value="Genomic_DNA"/>
</dbReference>
<dbReference type="GO" id="GO:0007020">
    <property type="term" value="P:microtubule nucleation"/>
    <property type="evidence" value="ECO:0007669"/>
    <property type="project" value="TreeGrafter"/>
</dbReference>
<proteinExistence type="predicted"/>
<keyword evidence="1" id="KW-0853">WD repeat</keyword>
<dbReference type="GO" id="GO:0005737">
    <property type="term" value="C:cytoplasm"/>
    <property type="evidence" value="ECO:0007669"/>
    <property type="project" value="TreeGrafter"/>
</dbReference>